<comment type="similarity">
    <text evidence="1">Belongs to the IF-3 family.</text>
</comment>
<sequence length="112" mass="12941">MNFGKLCYEQKKKLKDQKKNQQAQKVKEIKFRLNIAEHDYAHKISQGVEFLGEGCKLKVTITFKGREMAHTEIGFELVKRIMEDLKEYGVVESPAKLLGKNINLSFNPKGNR</sequence>
<dbReference type="GO" id="GO:0032790">
    <property type="term" value="P:ribosome disassembly"/>
    <property type="evidence" value="ECO:0007669"/>
    <property type="project" value="TreeGrafter"/>
</dbReference>
<dbReference type="AlphaFoldDB" id="A0A645JIV4"/>
<dbReference type="PANTHER" id="PTHR10938:SF0">
    <property type="entry name" value="TRANSLATION INITIATION FACTOR IF-3, MITOCHONDRIAL"/>
    <property type="match status" value="1"/>
</dbReference>
<dbReference type="FunFam" id="3.30.110.10:FF:000001">
    <property type="entry name" value="Translation initiation factor IF-3"/>
    <property type="match status" value="1"/>
</dbReference>
<dbReference type="GO" id="GO:0003743">
    <property type="term" value="F:translation initiation factor activity"/>
    <property type="evidence" value="ECO:0007669"/>
    <property type="project" value="UniProtKB-KW"/>
</dbReference>
<dbReference type="InterPro" id="IPR019815">
    <property type="entry name" value="Translation_initiation_fac_3_C"/>
</dbReference>
<dbReference type="EMBL" id="VSSQ01141906">
    <property type="protein sequence ID" value="MPN63050.1"/>
    <property type="molecule type" value="Genomic_DNA"/>
</dbReference>
<comment type="caution">
    <text evidence="5">The sequence shown here is derived from an EMBL/GenBank/DDBJ whole genome shotgun (WGS) entry which is preliminary data.</text>
</comment>
<keyword evidence="2 5" id="KW-0396">Initiation factor</keyword>
<protein>
    <submittedName>
        <fullName evidence="5">Translation initiation factor IF-3</fullName>
    </submittedName>
</protein>
<dbReference type="GO" id="GO:0005829">
    <property type="term" value="C:cytosol"/>
    <property type="evidence" value="ECO:0007669"/>
    <property type="project" value="TreeGrafter"/>
</dbReference>
<dbReference type="SUPFAM" id="SSF55200">
    <property type="entry name" value="Translation initiation factor IF3, C-terminal domain"/>
    <property type="match status" value="1"/>
</dbReference>
<dbReference type="InterPro" id="IPR036788">
    <property type="entry name" value="T_IF-3_C_sf"/>
</dbReference>
<dbReference type="GO" id="GO:0043022">
    <property type="term" value="F:ribosome binding"/>
    <property type="evidence" value="ECO:0007669"/>
    <property type="project" value="TreeGrafter"/>
</dbReference>
<name>A0A645JIV4_9ZZZZ</name>
<evidence type="ECO:0000256" key="3">
    <source>
        <dbReference type="ARBA" id="ARBA00022917"/>
    </source>
</evidence>
<evidence type="ECO:0000256" key="1">
    <source>
        <dbReference type="ARBA" id="ARBA00005439"/>
    </source>
</evidence>
<dbReference type="Gene3D" id="3.30.110.10">
    <property type="entry name" value="Translation initiation factor 3 (IF-3), C-terminal domain"/>
    <property type="match status" value="1"/>
</dbReference>
<gene>
    <name evidence="5" type="primary">infC_61</name>
    <name evidence="5" type="ORF">SDC9_210804</name>
</gene>
<dbReference type="Pfam" id="PF00707">
    <property type="entry name" value="IF3_C"/>
    <property type="match status" value="1"/>
</dbReference>
<proteinExistence type="inferred from homology"/>
<organism evidence="5">
    <name type="scientific">bioreactor metagenome</name>
    <dbReference type="NCBI Taxonomy" id="1076179"/>
    <lineage>
        <taxon>unclassified sequences</taxon>
        <taxon>metagenomes</taxon>
        <taxon>ecological metagenomes</taxon>
    </lineage>
</organism>
<reference evidence="5" key="1">
    <citation type="submission" date="2019-08" db="EMBL/GenBank/DDBJ databases">
        <authorList>
            <person name="Kucharzyk K."/>
            <person name="Murdoch R.W."/>
            <person name="Higgins S."/>
            <person name="Loffler F."/>
        </authorList>
    </citation>
    <scope>NUCLEOTIDE SEQUENCE</scope>
</reference>
<dbReference type="NCBIfam" id="TIGR00168">
    <property type="entry name" value="infC"/>
    <property type="match status" value="1"/>
</dbReference>
<dbReference type="GO" id="GO:0016020">
    <property type="term" value="C:membrane"/>
    <property type="evidence" value="ECO:0007669"/>
    <property type="project" value="TreeGrafter"/>
</dbReference>
<evidence type="ECO:0000256" key="2">
    <source>
        <dbReference type="ARBA" id="ARBA00022540"/>
    </source>
</evidence>
<feature type="domain" description="Translation initiation factor 3 C-terminal" evidence="4">
    <location>
        <begin position="25"/>
        <end position="109"/>
    </location>
</feature>
<evidence type="ECO:0000313" key="5">
    <source>
        <dbReference type="EMBL" id="MPN63050.1"/>
    </source>
</evidence>
<dbReference type="InterPro" id="IPR001288">
    <property type="entry name" value="Translation_initiation_fac_3"/>
</dbReference>
<dbReference type="PANTHER" id="PTHR10938">
    <property type="entry name" value="TRANSLATION INITIATION FACTOR IF-3"/>
    <property type="match status" value="1"/>
</dbReference>
<keyword evidence="3" id="KW-0648">Protein biosynthesis</keyword>
<evidence type="ECO:0000259" key="4">
    <source>
        <dbReference type="Pfam" id="PF00707"/>
    </source>
</evidence>
<accession>A0A645JIV4</accession>